<dbReference type="SMART" id="SM00347">
    <property type="entry name" value="HTH_MARR"/>
    <property type="match status" value="1"/>
</dbReference>
<evidence type="ECO:0000313" key="6">
    <source>
        <dbReference type="Proteomes" id="UP000823960"/>
    </source>
</evidence>
<dbReference type="InterPro" id="IPR000835">
    <property type="entry name" value="HTH_MarR-typ"/>
</dbReference>
<dbReference type="InterPro" id="IPR036388">
    <property type="entry name" value="WH-like_DNA-bd_sf"/>
</dbReference>
<dbReference type="InterPro" id="IPR036390">
    <property type="entry name" value="WH_DNA-bd_sf"/>
</dbReference>
<keyword evidence="2" id="KW-0238">DNA-binding</keyword>
<evidence type="ECO:0000256" key="1">
    <source>
        <dbReference type="ARBA" id="ARBA00023015"/>
    </source>
</evidence>
<dbReference type="GO" id="GO:0003700">
    <property type="term" value="F:DNA-binding transcription factor activity"/>
    <property type="evidence" value="ECO:0007669"/>
    <property type="project" value="InterPro"/>
</dbReference>
<keyword evidence="3" id="KW-0804">Transcription</keyword>
<evidence type="ECO:0000256" key="2">
    <source>
        <dbReference type="ARBA" id="ARBA00023125"/>
    </source>
</evidence>
<organism evidence="5 6">
    <name type="scientific">Candidatus Faeciplasma avium</name>
    <dbReference type="NCBI Taxonomy" id="2840798"/>
    <lineage>
        <taxon>Bacteria</taxon>
        <taxon>Bacillati</taxon>
        <taxon>Bacillota</taxon>
        <taxon>Clostridia</taxon>
        <taxon>Eubacteriales</taxon>
        <taxon>Oscillospiraceae</taxon>
        <taxon>Oscillospiraceae incertae sedis</taxon>
        <taxon>Candidatus Faeciplasma</taxon>
    </lineage>
</organism>
<protein>
    <submittedName>
        <fullName evidence="5">MarR family transcriptional regulator</fullName>
    </submittedName>
</protein>
<feature type="domain" description="HTH marR-type" evidence="4">
    <location>
        <begin position="1"/>
        <end position="144"/>
    </location>
</feature>
<reference evidence="5" key="1">
    <citation type="submission" date="2020-10" db="EMBL/GenBank/DDBJ databases">
        <authorList>
            <person name="Gilroy R."/>
        </authorList>
    </citation>
    <scope>NUCLEOTIDE SEQUENCE</scope>
    <source>
        <strain evidence="5">1370</strain>
    </source>
</reference>
<dbReference type="PRINTS" id="PR00598">
    <property type="entry name" value="HTHMARR"/>
</dbReference>
<dbReference type="PANTHER" id="PTHR42756">
    <property type="entry name" value="TRANSCRIPTIONAL REGULATOR, MARR"/>
    <property type="match status" value="1"/>
</dbReference>
<sequence length="157" mass="18453">MNNLDKDYKDRCRRGMHIFMKCNRLHRALVESSVKELELHRSQHSMLLAINFADDISQKELSKKMEISPAAVTVTLKRLEAQGYIQRQQREDDTRMNSIYVTDKGRDIIERTGEIFDAADQRAFKDFSVKELDQFIGYLQRISYNLKSVGSYLNREE</sequence>
<keyword evidence="1" id="KW-0805">Transcription regulation</keyword>
<dbReference type="PROSITE" id="PS50995">
    <property type="entry name" value="HTH_MARR_2"/>
    <property type="match status" value="1"/>
</dbReference>
<name>A0A9D1T495_9FIRM</name>
<dbReference type="GO" id="GO:0003677">
    <property type="term" value="F:DNA binding"/>
    <property type="evidence" value="ECO:0007669"/>
    <property type="project" value="UniProtKB-KW"/>
</dbReference>
<evidence type="ECO:0000259" key="4">
    <source>
        <dbReference type="PROSITE" id="PS50995"/>
    </source>
</evidence>
<accession>A0A9D1T495</accession>
<dbReference type="PANTHER" id="PTHR42756:SF1">
    <property type="entry name" value="TRANSCRIPTIONAL REPRESSOR OF EMRAB OPERON"/>
    <property type="match status" value="1"/>
</dbReference>
<dbReference type="Pfam" id="PF01047">
    <property type="entry name" value="MarR"/>
    <property type="match status" value="1"/>
</dbReference>
<reference evidence="5" key="2">
    <citation type="journal article" date="2021" name="PeerJ">
        <title>Extensive microbial diversity within the chicken gut microbiome revealed by metagenomics and culture.</title>
        <authorList>
            <person name="Gilroy R."/>
            <person name="Ravi A."/>
            <person name="Getino M."/>
            <person name="Pursley I."/>
            <person name="Horton D.L."/>
            <person name="Alikhan N.F."/>
            <person name="Baker D."/>
            <person name="Gharbi K."/>
            <person name="Hall N."/>
            <person name="Watson M."/>
            <person name="Adriaenssens E.M."/>
            <person name="Foster-Nyarko E."/>
            <person name="Jarju S."/>
            <person name="Secka A."/>
            <person name="Antonio M."/>
            <person name="Oren A."/>
            <person name="Chaudhuri R.R."/>
            <person name="La Ragione R."/>
            <person name="Hildebrand F."/>
            <person name="Pallen M.J."/>
        </authorList>
    </citation>
    <scope>NUCLEOTIDE SEQUENCE</scope>
    <source>
        <strain evidence="5">1370</strain>
    </source>
</reference>
<proteinExistence type="predicted"/>
<dbReference type="SUPFAM" id="SSF46785">
    <property type="entry name" value="Winged helix' DNA-binding domain"/>
    <property type="match status" value="1"/>
</dbReference>
<dbReference type="Proteomes" id="UP000823960">
    <property type="component" value="Unassembled WGS sequence"/>
</dbReference>
<dbReference type="AlphaFoldDB" id="A0A9D1T495"/>
<evidence type="ECO:0000313" key="5">
    <source>
        <dbReference type="EMBL" id="HIV10138.1"/>
    </source>
</evidence>
<dbReference type="EMBL" id="DVOL01000005">
    <property type="protein sequence ID" value="HIV10138.1"/>
    <property type="molecule type" value="Genomic_DNA"/>
</dbReference>
<evidence type="ECO:0000256" key="3">
    <source>
        <dbReference type="ARBA" id="ARBA00023163"/>
    </source>
</evidence>
<comment type="caution">
    <text evidence="5">The sequence shown here is derived from an EMBL/GenBank/DDBJ whole genome shotgun (WGS) entry which is preliminary data.</text>
</comment>
<dbReference type="Gene3D" id="1.10.10.10">
    <property type="entry name" value="Winged helix-like DNA-binding domain superfamily/Winged helix DNA-binding domain"/>
    <property type="match status" value="1"/>
</dbReference>
<gene>
    <name evidence="5" type="ORF">IAD28_00360</name>
</gene>